<dbReference type="EMBL" id="CAJHNH020004858">
    <property type="protein sequence ID" value="CAG5131760.1"/>
    <property type="molecule type" value="Genomic_DNA"/>
</dbReference>
<reference evidence="2" key="1">
    <citation type="submission" date="2021-04" db="EMBL/GenBank/DDBJ databases">
        <authorList>
            <consortium name="Molecular Ecology Group"/>
        </authorList>
    </citation>
    <scope>NUCLEOTIDE SEQUENCE</scope>
</reference>
<feature type="chain" id="PRO_5035793673" evidence="1">
    <location>
        <begin position="21"/>
        <end position="172"/>
    </location>
</feature>
<evidence type="ECO:0000256" key="1">
    <source>
        <dbReference type="SAM" id="SignalP"/>
    </source>
</evidence>
<dbReference type="Proteomes" id="UP000678393">
    <property type="component" value="Unassembled WGS sequence"/>
</dbReference>
<organism evidence="2 3">
    <name type="scientific">Candidula unifasciata</name>
    <dbReference type="NCBI Taxonomy" id="100452"/>
    <lineage>
        <taxon>Eukaryota</taxon>
        <taxon>Metazoa</taxon>
        <taxon>Spiralia</taxon>
        <taxon>Lophotrochozoa</taxon>
        <taxon>Mollusca</taxon>
        <taxon>Gastropoda</taxon>
        <taxon>Heterobranchia</taxon>
        <taxon>Euthyneura</taxon>
        <taxon>Panpulmonata</taxon>
        <taxon>Eupulmonata</taxon>
        <taxon>Stylommatophora</taxon>
        <taxon>Helicina</taxon>
        <taxon>Helicoidea</taxon>
        <taxon>Geomitridae</taxon>
        <taxon>Candidula</taxon>
    </lineage>
</organism>
<accession>A0A8S3ZUX8</accession>
<comment type="caution">
    <text evidence="2">The sequence shown here is derived from an EMBL/GenBank/DDBJ whole genome shotgun (WGS) entry which is preliminary data.</text>
</comment>
<gene>
    <name evidence="2" type="ORF">CUNI_LOCUS17318</name>
</gene>
<name>A0A8S3ZUX8_9EUPU</name>
<protein>
    <submittedName>
        <fullName evidence="2">Uncharacterized protein</fullName>
    </submittedName>
</protein>
<feature type="signal peptide" evidence="1">
    <location>
        <begin position="1"/>
        <end position="20"/>
    </location>
</feature>
<evidence type="ECO:0000313" key="2">
    <source>
        <dbReference type="EMBL" id="CAG5131760.1"/>
    </source>
</evidence>
<keyword evidence="3" id="KW-1185">Reference proteome</keyword>
<dbReference type="AlphaFoldDB" id="A0A8S3ZUX8"/>
<proteinExistence type="predicted"/>
<keyword evidence="1" id="KW-0732">Signal</keyword>
<evidence type="ECO:0000313" key="3">
    <source>
        <dbReference type="Proteomes" id="UP000678393"/>
    </source>
</evidence>
<sequence length="172" mass="20053">MGRLLLAVATFLGLAQLLLTQDTCDYPACVFKRVPNRHVIERSFVYLHFTSLPDRMPAQCPRIIARADNCSSQYVSCPRSVHKKFAHRYKDGAFVNYLMRLGTYVCVNLSAYMDLKKCFTKELEMALQSCIHGHEFDLPCLRRQYNKTNACTVYESIIFHYHINLWLPLYPY</sequence>